<reference evidence="1" key="1">
    <citation type="journal article" date="2023" name="Genome Biol. Evol.">
        <title>Long-read-based Genome Assembly of Drosophila gunungcola Reveals Fewer Chemosensory Genes in Flower-breeding Species.</title>
        <authorList>
            <person name="Negi A."/>
            <person name="Liao B.Y."/>
            <person name="Yeh S.D."/>
        </authorList>
    </citation>
    <scope>NUCLEOTIDE SEQUENCE</scope>
    <source>
        <strain evidence="1">Sukarami</strain>
    </source>
</reference>
<comment type="caution">
    <text evidence="1">The sequence shown here is derived from an EMBL/GenBank/DDBJ whole genome shotgun (WGS) entry which is preliminary data.</text>
</comment>
<keyword evidence="2" id="KW-1185">Reference proteome</keyword>
<dbReference type="Proteomes" id="UP001059596">
    <property type="component" value="Unassembled WGS sequence"/>
</dbReference>
<dbReference type="AlphaFoldDB" id="A0A9P9YFD6"/>
<protein>
    <submittedName>
        <fullName evidence="1">Uncharacterized protein</fullName>
    </submittedName>
</protein>
<feature type="non-terminal residue" evidence="1">
    <location>
        <position position="1"/>
    </location>
</feature>
<sequence>AVTKAITDGKCCISYLPLIGLGVQHYIVLSWEHSSAYIVALRLGWHFYLHDPIATKAKPTSPNARKEVGKLYVFPERYVSPIASSQPGMATV</sequence>
<gene>
    <name evidence="1" type="ORF">M5D96_011524</name>
</gene>
<dbReference type="EMBL" id="JAMKOV010000031">
    <property type="protein sequence ID" value="KAI8035773.1"/>
    <property type="molecule type" value="Genomic_DNA"/>
</dbReference>
<evidence type="ECO:0000313" key="2">
    <source>
        <dbReference type="Proteomes" id="UP001059596"/>
    </source>
</evidence>
<accession>A0A9P9YFD6</accession>
<proteinExistence type="predicted"/>
<name>A0A9P9YFD6_9MUSC</name>
<evidence type="ECO:0000313" key="1">
    <source>
        <dbReference type="EMBL" id="KAI8035773.1"/>
    </source>
</evidence>
<organism evidence="1 2">
    <name type="scientific">Drosophila gunungcola</name>
    <name type="common">fruit fly</name>
    <dbReference type="NCBI Taxonomy" id="103775"/>
    <lineage>
        <taxon>Eukaryota</taxon>
        <taxon>Metazoa</taxon>
        <taxon>Ecdysozoa</taxon>
        <taxon>Arthropoda</taxon>
        <taxon>Hexapoda</taxon>
        <taxon>Insecta</taxon>
        <taxon>Pterygota</taxon>
        <taxon>Neoptera</taxon>
        <taxon>Endopterygota</taxon>
        <taxon>Diptera</taxon>
        <taxon>Brachycera</taxon>
        <taxon>Muscomorpha</taxon>
        <taxon>Ephydroidea</taxon>
        <taxon>Drosophilidae</taxon>
        <taxon>Drosophila</taxon>
        <taxon>Sophophora</taxon>
    </lineage>
</organism>